<dbReference type="Proteomes" id="UP000005546">
    <property type="component" value="Unassembled WGS sequence"/>
</dbReference>
<keyword evidence="2" id="KW-1185">Reference proteome</keyword>
<dbReference type="AlphaFoldDB" id="F3QPZ3"/>
<protein>
    <submittedName>
        <fullName evidence="1">Uncharacterized protein</fullName>
    </submittedName>
</protein>
<dbReference type="HOGENOM" id="CLU_3101873_0_0_10"/>
<dbReference type="EMBL" id="AFBR01000007">
    <property type="protein sequence ID" value="EGG57500.1"/>
    <property type="molecule type" value="Genomic_DNA"/>
</dbReference>
<gene>
    <name evidence="1" type="ORF">HMPREF9442_00229</name>
</gene>
<evidence type="ECO:0000313" key="1">
    <source>
        <dbReference type="EMBL" id="EGG57500.1"/>
    </source>
</evidence>
<reference evidence="1 2" key="1">
    <citation type="submission" date="2011-02" db="EMBL/GenBank/DDBJ databases">
        <authorList>
            <person name="Weinstock G."/>
            <person name="Sodergren E."/>
            <person name="Clifton S."/>
            <person name="Fulton L."/>
            <person name="Fulton B."/>
            <person name="Courtney L."/>
            <person name="Fronick C."/>
            <person name="Harrison M."/>
            <person name="Strong C."/>
            <person name="Farmer C."/>
            <person name="Delahaunty K."/>
            <person name="Markovic C."/>
            <person name="Hall O."/>
            <person name="Minx P."/>
            <person name="Tomlinson C."/>
            <person name="Mitreva M."/>
            <person name="Hou S."/>
            <person name="Chen J."/>
            <person name="Wollam A."/>
            <person name="Pepin K.H."/>
            <person name="Johnson M."/>
            <person name="Bhonagiri V."/>
            <person name="Zhang X."/>
            <person name="Suruliraj S."/>
            <person name="Warren W."/>
            <person name="Chinwalla A."/>
            <person name="Mardis E.R."/>
            <person name="Wilson R.K."/>
        </authorList>
    </citation>
    <scope>NUCLEOTIDE SEQUENCE [LARGE SCALE GENOMIC DNA]</scope>
    <source>
        <strain evidence="1 2">YIT 11841</strain>
    </source>
</reference>
<accession>F3QPZ3</accession>
<comment type="caution">
    <text evidence="1">The sequence shown here is derived from an EMBL/GenBank/DDBJ whole genome shotgun (WGS) entry which is preliminary data.</text>
</comment>
<sequence length="51" mass="5838">MQTLNVIFFIFCFCYINNVYVCDTFHHFLATGRCALPDISASSGDWGLKEK</sequence>
<evidence type="ECO:0000313" key="2">
    <source>
        <dbReference type="Proteomes" id="UP000005546"/>
    </source>
</evidence>
<proteinExistence type="predicted"/>
<organism evidence="1 2">
    <name type="scientific">Paraprevotella xylaniphila YIT 11841</name>
    <dbReference type="NCBI Taxonomy" id="762982"/>
    <lineage>
        <taxon>Bacteria</taxon>
        <taxon>Pseudomonadati</taxon>
        <taxon>Bacteroidota</taxon>
        <taxon>Bacteroidia</taxon>
        <taxon>Bacteroidales</taxon>
        <taxon>Prevotellaceae</taxon>
        <taxon>Paraprevotella</taxon>
    </lineage>
</organism>
<name>F3QPZ3_9BACT</name>